<dbReference type="SUPFAM" id="SSF46785">
    <property type="entry name" value="Winged helix' DNA-binding domain"/>
    <property type="match status" value="1"/>
</dbReference>
<reference evidence="2 3" key="1">
    <citation type="submission" date="2018-08" db="EMBL/GenBank/DDBJ databases">
        <title>Paenibacillus sp. M4BSY-1, whole genome shotgun sequence.</title>
        <authorList>
            <person name="Tuo L."/>
        </authorList>
    </citation>
    <scope>NUCLEOTIDE SEQUENCE [LARGE SCALE GENOMIC DNA]</scope>
    <source>
        <strain evidence="2 3">M4BSY-1</strain>
    </source>
</reference>
<dbReference type="Gene3D" id="1.10.10.10">
    <property type="entry name" value="Winged helix-like DNA-binding domain superfamily/Winged helix DNA-binding domain"/>
    <property type="match status" value="1"/>
</dbReference>
<dbReference type="PANTHER" id="PTHR43252:SF6">
    <property type="entry name" value="NEGATIVE TRANSCRIPTION REGULATOR PADR"/>
    <property type="match status" value="1"/>
</dbReference>
<dbReference type="EMBL" id="QUBQ01000006">
    <property type="protein sequence ID" value="REK71282.1"/>
    <property type="molecule type" value="Genomic_DNA"/>
</dbReference>
<dbReference type="Proteomes" id="UP000261905">
    <property type="component" value="Unassembled WGS sequence"/>
</dbReference>
<evidence type="ECO:0000259" key="1">
    <source>
        <dbReference type="Pfam" id="PF10400"/>
    </source>
</evidence>
<dbReference type="Pfam" id="PF10400">
    <property type="entry name" value="Vir_act_alpha_C"/>
    <property type="match status" value="1"/>
</dbReference>
<gene>
    <name evidence="2" type="ORF">DX130_22855</name>
</gene>
<dbReference type="InterPro" id="IPR036388">
    <property type="entry name" value="WH-like_DNA-bd_sf"/>
</dbReference>
<organism evidence="2 3">
    <name type="scientific">Paenibacillus paeoniae</name>
    <dbReference type="NCBI Taxonomy" id="2292705"/>
    <lineage>
        <taxon>Bacteria</taxon>
        <taxon>Bacillati</taxon>
        <taxon>Bacillota</taxon>
        <taxon>Bacilli</taxon>
        <taxon>Bacillales</taxon>
        <taxon>Paenibacillaceae</taxon>
        <taxon>Paenibacillus</taxon>
    </lineage>
</organism>
<comment type="caution">
    <text evidence="2">The sequence shown here is derived from an EMBL/GenBank/DDBJ whole genome shotgun (WGS) entry which is preliminary data.</text>
</comment>
<name>A0A371P5U6_9BACL</name>
<protein>
    <submittedName>
        <fullName evidence="2">PadR family transcriptional regulator</fullName>
    </submittedName>
</protein>
<dbReference type="OrthoDB" id="9783723at2"/>
<dbReference type="PANTHER" id="PTHR43252">
    <property type="entry name" value="TRANSCRIPTIONAL REGULATOR YQJI"/>
    <property type="match status" value="1"/>
</dbReference>
<keyword evidence="3" id="KW-1185">Reference proteome</keyword>
<accession>A0A371P5U6</accession>
<dbReference type="AlphaFoldDB" id="A0A371P5U6"/>
<evidence type="ECO:0000313" key="2">
    <source>
        <dbReference type="EMBL" id="REK71282.1"/>
    </source>
</evidence>
<dbReference type="InterPro" id="IPR018309">
    <property type="entry name" value="Tscrpt_reg_PadR_C"/>
</dbReference>
<proteinExistence type="predicted"/>
<feature type="domain" description="Transcription regulator PadR C-terminal" evidence="1">
    <location>
        <begin position="99"/>
        <end position="177"/>
    </location>
</feature>
<evidence type="ECO:0000313" key="3">
    <source>
        <dbReference type="Proteomes" id="UP000261905"/>
    </source>
</evidence>
<sequence length="183" mass="21505">MAVTGMEHVILGLLMIQRQTLYELHRNFKRGISLFYSASYGSLQTALRKLLGKEWISCEELAENGRLKKVYHVLPQGREAFLHWMHSETPDQKLEVTVLSKLFFLGHVEHASDREVIIAEMMDKMERALAALERMEQELEGVEVPQQYRDLFHYQLLTLNYGLGAHRYARDWFGRLRVELERN</sequence>
<dbReference type="InterPro" id="IPR036390">
    <property type="entry name" value="WH_DNA-bd_sf"/>
</dbReference>